<comment type="caution">
    <text evidence="2">The sequence shown here is derived from an EMBL/GenBank/DDBJ whole genome shotgun (WGS) entry which is preliminary data.</text>
</comment>
<evidence type="ECO:0000259" key="1">
    <source>
        <dbReference type="PROSITE" id="PS50181"/>
    </source>
</evidence>
<keyword evidence="3" id="KW-1185">Reference proteome</keyword>
<feature type="domain" description="F-box" evidence="1">
    <location>
        <begin position="24"/>
        <end position="69"/>
    </location>
</feature>
<dbReference type="AlphaFoldDB" id="A0AAW1XAF9"/>
<evidence type="ECO:0000313" key="3">
    <source>
        <dbReference type="Proteomes" id="UP001457282"/>
    </source>
</evidence>
<reference evidence="2 3" key="1">
    <citation type="journal article" date="2023" name="G3 (Bethesda)">
        <title>A chromosome-length genome assembly and annotation of blackberry (Rubus argutus, cv. 'Hillquist').</title>
        <authorList>
            <person name="Bruna T."/>
            <person name="Aryal R."/>
            <person name="Dudchenko O."/>
            <person name="Sargent D.J."/>
            <person name="Mead D."/>
            <person name="Buti M."/>
            <person name="Cavallini A."/>
            <person name="Hytonen T."/>
            <person name="Andres J."/>
            <person name="Pham M."/>
            <person name="Weisz D."/>
            <person name="Mascagni F."/>
            <person name="Usai G."/>
            <person name="Natali L."/>
            <person name="Bassil N."/>
            <person name="Fernandez G.E."/>
            <person name="Lomsadze A."/>
            <person name="Armour M."/>
            <person name="Olukolu B."/>
            <person name="Poorten T."/>
            <person name="Britton C."/>
            <person name="Davik J."/>
            <person name="Ashrafi H."/>
            <person name="Aiden E.L."/>
            <person name="Borodovsky M."/>
            <person name="Worthington M."/>
        </authorList>
    </citation>
    <scope>NUCLEOTIDE SEQUENCE [LARGE SCALE GENOMIC DNA]</scope>
    <source>
        <strain evidence="2">PI 553951</strain>
    </source>
</reference>
<dbReference type="Pfam" id="PF00646">
    <property type="entry name" value="F-box"/>
    <property type="match status" value="1"/>
</dbReference>
<dbReference type="SMART" id="SM00256">
    <property type="entry name" value="FBOX"/>
    <property type="match status" value="1"/>
</dbReference>
<name>A0AAW1XAF9_RUBAR</name>
<dbReference type="PROSITE" id="PS50181">
    <property type="entry name" value="FBOX"/>
    <property type="match status" value="1"/>
</dbReference>
<dbReference type="InterPro" id="IPR036047">
    <property type="entry name" value="F-box-like_dom_sf"/>
</dbReference>
<dbReference type="Gene3D" id="1.20.1280.50">
    <property type="match status" value="1"/>
</dbReference>
<dbReference type="PANTHER" id="PTHR31672">
    <property type="entry name" value="BNACNNG10540D PROTEIN"/>
    <property type="match status" value="1"/>
</dbReference>
<dbReference type="SUPFAM" id="SSF81383">
    <property type="entry name" value="F-box domain"/>
    <property type="match status" value="1"/>
</dbReference>
<protein>
    <recommendedName>
        <fullName evidence="1">F-box domain-containing protein</fullName>
    </recommendedName>
</protein>
<accession>A0AAW1XAF9</accession>
<evidence type="ECO:0000313" key="2">
    <source>
        <dbReference type="EMBL" id="KAK9933562.1"/>
    </source>
</evidence>
<dbReference type="Proteomes" id="UP001457282">
    <property type="component" value="Unassembled WGS sequence"/>
</dbReference>
<dbReference type="InterPro" id="IPR050796">
    <property type="entry name" value="SCF_F-box_component"/>
</dbReference>
<gene>
    <name evidence="2" type="ORF">M0R45_020755</name>
</gene>
<dbReference type="PANTHER" id="PTHR31672:SF13">
    <property type="entry name" value="F-BOX PROTEIN CPR30-LIKE"/>
    <property type="match status" value="1"/>
</dbReference>
<dbReference type="InterPro" id="IPR001810">
    <property type="entry name" value="F-box_dom"/>
</dbReference>
<proteinExistence type="predicted"/>
<dbReference type="EMBL" id="JBEDUW010000004">
    <property type="protein sequence ID" value="KAK9933562.1"/>
    <property type="molecule type" value="Genomic_DNA"/>
</dbReference>
<sequence length="148" mass="16858">MRPKKRVAVISPIHSEEQEEERQPQGFQQLPQGLVVDILSRLSVKTLFHCRCVCKSWVCIISDPHFHHLRVSRLPMGMGILIKTNPQERKSKVVYFTQIDESAGSQFPLLEKLRDGFFSLCVCNPILGEYITLPVPRPSSNRTPCCAL</sequence>
<organism evidence="2 3">
    <name type="scientific">Rubus argutus</name>
    <name type="common">Southern blackberry</name>
    <dbReference type="NCBI Taxonomy" id="59490"/>
    <lineage>
        <taxon>Eukaryota</taxon>
        <taxon>Viridiplantae</taxon>
        <taxon>Streptophyta</taxon>
        <taxon>Embryophyta</taxon>
        <taxon>Tracheophyta</taxon>
        <taxon>Spermatophyta</taxon>
        <taxon>Magnoliopsida</taxon>
        <taxon>eudicotyledons</taxon>
        <taxon>Gunneridae</taxon>
        <taxon>Pentapetalae</taxon>
        <taxon>rosids</taxon>
        <taxon>fabids</taxon>
        <taxon>Rosales</taxon>
        <taxon>Rosaceae</taxon>
        <taxon>Rosoideae</taxon>
        <taxon>Rosoideae incertae sedis</taxon>
        <taxon>Rubus</taxon>
    </lineage>
</organism>